<gene>
    <name evidence="1" type="ORF">CPB83DRAFT_842188</name>
</gene>
<dbReference type="Proteomes" id="UP000807306">
    <property type="component" value="Unassembled WGS sequence"/>
</dbReference>
<evidence type="ECO:0000313" key="1">
    <source>
        <dbReference type="EMBL" id="KAF9535705.1"/>
    </source>
</evidence>
<dbReference type="EMBL" id="MU157824">
    <property type="protein sequence ID" value="KAF9535705.1"/>
    <property type="molecule type" value="Genomic_DNA"/>
</dbReference>
<evidence type="ECO:0000313" key="2">
    <source>
        <dbReference type="Proteomes" id="UP000807306"/>
    </source>
</evidence>
<dbReference type="AlphaFoldDB" id="A0A9P6EVB1"/>
<reference evidence="1" key="1">
    <citation type="submission" date="2020-11" db="EMBL/GenBank/DDBJ databases">
        <authorList>
            <consortium name="DOE Joint Genome Institute"/>
            <person name="Ahrendt S."/>
            <person name="Riley R."/>
            <person name="Andreopoulos W."/>
            <person name="Labutti K."/>
            <person name="Pangilinan J."/>
            <person name="Ruiz-Duenas F.J."/>
            <person name="Barrasa J.M."/>
            <person name="Sanchez-Garcia M."/>
            <person name="Camarero S."/>
            <person name="Miyauchi S."/>
            <person name="Serrano A."/>
            <person name="Linde D."/>
            <person name="Babiker R."/>
            <person name="Drula E."/>
            <person name="Ayuso-Fernandez I."/>
            <person name="Pacheco R."/>
            <person name="Padilla G."/>
            <person name="Ferreira P."/>
            <person name="Barriuso J."/>
            <person name="Kellner H."/>
            <person name="Castanera R."/>
            <person name="Alfaro M."/>
            <person name="Ramirez L."/>
            <person name="Pisabarro A.G."/>
            <person name="Kuo A."/>
            <person name="Tritt A."/>
            <person name="Lipzen A."/>
            <person name="He G."/>
            <person name="Yan M."/>
            <person name="Ng V."/>
            <person name="Cullen D."/>
            <person name="Martin F."/>
            <person name="Rosso M.-N."/>
            <person name="Henrissat B."/>
            <person name="Hibbett D."/>
            <person name="Martinez A.T."/>
            <person name="Grigoriev I.V."/>
        </authorList>
    </citation>
    <scope>NUCLEOTIDE SEQUENCE</scope>
    <source>
        <strain evidence="1">CBS 506.95</strain>
    </source>
</reference>
<keyword evidence="2" id="KW-1185">Reference proteome</keyword>
<accession>A0A9P6EVB1</accession>
<sequence>MFSMHRVVLVGLVSRSNDHATLQVVRFVQAGPTSERTYGYSQEQLYILSMAPKKRPRFYHEARREVHSAL</sequence>
<proteinExistence type="predicted"/>
<comment type="caution">
    <text evidence="1">The sequence shown here is derived from an EMBL/GenBank/DDBJ whole genome shotgun (WGS) entry which is preliminary data.</text>
</comment>
<name>A0A9P6EVB1_9AGAR</name>
<organism evidence="1 2">
    <name type="scientific">Crepidotus variabilis</name>
    <dbReference type="NCBI Taxonomy" id="179855"/>
    <lineage>
        <taxon>Eukaryota</taxon>
        <taxon>Fungi</taxon>
        <taxon>Dikarya</taxon>
        <taxon>Basidiomycota</taxon>
        <taxon>Agaricomycotina</taxon>
        <taxon>Agaricomycetes</taxon>
        <taxon>Agaricomycetidae</taxon>
        <taxon>Agaricales</taxon>
        <taxon>Agaricineae</taxon>
        <taxon>Crepidotaceae</taxon>
        <taxon>Crepidotus</taxon>
    </lineage>
</organism>
<protein>
    <submittedName>
        <fullName evidence="1">Uncharacterized protein</fullName>
    </submittedName>
</protein>